<dbReference type="PANTHER" id="PTHR43046">
    <property type="entry name" value="GDP-MANNOSE MANNOSYL HYDROLASE"/>
    <property type="match status" value="1"/>
</dbReference>
<evidence type="ECO:0000256" key="2">
    <source>
        <dbReference type="ARBA" id="ARBA00022801"/>
    </source>
</evidence>
<evidence type="ECO:0000313" key="5">
    <source>
        <dbReference type="Proteomes" id="UP001434337"/>
    </source>
</evidence>
<dbReference type="Gene3D" id="3.90.79.10">
    <property type="entry name" value="Nucleoside Triphosphate Pyrophosphohydrolase"/>
    <property type="match status" value="1"/>
</dbReference>
<proteinExistence type="predicted"/>
<dbReference type="EMBL" id="CP115965">
    <property type="protein sequence ID" value="WZW98899.1"/>
    <property type="molecule type" value="Genomic_DNA"/>
</dbReference>
<evidence type="ECO:0000259" key="3">
    <source>
        <dbReference type="PROSITE" id="PS51462"/>
    </source>
</evidence>
<dbReference type="InterPro" id="IPR000086">
    <property type="entry name" value="NUDIX_hydrolase_dom"/>
</dbReference>
<dbReference type="InterPro" id="IPR020476">
    <property type="entry name" value="Nudix_hydrolase"/>
</dbReference>
<name>A0ABZ3C829_9ACTN</name>
<evidence type="ECO:0000313" key="4">
    <source>
        <dbReference type="EMBL" id="WZW98899.1"/>
    </source>
</evidence>
<reference evidence="4 5" key="1">
    <citation type="journal article" date="2023" name="Environ Microbiome">
        <title>A coral-associated actinobacterium mitigates coral bleaching under heat stress.</title>
        <authorList>
            <person name="Li J."/>
            <person name="Zou Y."/>
            <person name="Li Q."/>
            <person name="Zhang J."/>
            <person name="Bourne D.G."/>
            <person name="Lyu Y."/>
            <person name="Liu C."/>
            <person name="Zhang S."/>
        </authorList>
    </citation>
    <scope>NUCLEOTIDE SEQUENCE [LARGE SCALE GENOMIC DNA]</scope>
    <source>
        <strain evidence="4 5">SCSIO 13291</strain>
    </source>
</reference>
<dbReference type="PRINTS" id="PR00502">
    <property type="entry name" value="NUDIXFAMILY"/>
</dbReference>
<feature type="domain" description="Nudix hydrolase" evidence="3">
    <location>
        <begin position="4"/>
        <end position="143"/>
    </location>
</feature>
<gene>
    <name evidence="4" type="ORF">PCC79_01415</name>
</gene>
<keyword evidence="5" id="KW-1185">Reference proteome</keyword>
<dbReference type="RefSeq" id="WP_232548775.1">
    <property type="nucleotide sequence ID" value="NZ_CP115965.1"/>
</dbReference>
<dbReference type="InterPro" id="IPR015797">
    <property type="entry name" value="NUDIX_hydrolase-like_dom_sf"/>
</dbReference>
<protein>
    <submittedName>
        <fullName evidence="4">NUDIX domain-containing protein</fullName>
    </submittedName>
</protein>
<dbReference type="PANTHER" id="PTHR43046:SF2">
    <property type="entry name" value="8-OXO-DGTP DIPHOSPHATASE-RELATED"/>
    <property type="match status" value="1"/>
</dbReference>
<accession>A0ABZ3C829</accession>
<evidence type="ECO:0000256" key="1">
    <source>
        <dbReference type="ARBA" id="ARBA00001946"/>
    </source>
</evidence>
<dbReference type="Pfam" id="PF00293">
    <property type="entry name" value="NUDIX"/>
    <property type="match status" value="1"/>
</dbReference>
<dbReference type="SUPFAM" id="SSF55811">
    <property type="entry name" value="Nudix"/>
    <property type="match status" value="1"/>
</dbReference>
<dbReference type="PROSITE" id="PS51462">
    <property type="entry name" value="NUDIX"/>
    <property type="match status" value="1"/>
</dbReference>
<keyword evidence="2" id="KW-0378">Hydrolase</keyword>
<dbReference type="Proteomes" id="UP001434337">
    <property type="component" value="Chromosome"/>
</dbReference>
<comment type="cofactor">
    <cofactor evidence="1">
        <name>Mg(2+)</name>
        <dbReference type="ChEBI" id="CHEBI:18420"/>
    </cofactor>
</comment>
<sequence>MITEARLGAYAWIERDGMVLLTLWQGAPERGIEPHWGLPGGGVEWNEQIHEATIREVREETGFDVEPAELLGVTVIHLTADDRIAPGDGPLRLVRFLSRATITGGQLTDEVGGSTLRAAWFSRGELAALPTEQVLDWALGLVDTGPTPGLPSPTR</sequence>
<organism evidence="4 5">
    <name type="scientific">Propioniciclava soli</name>
    <dbReference type="NCBI Taxonomy" id="2775081"/>
    <lineage>
        <taxon>Bacteria</taxon>
        <taxon>Bacillati</taxon>
        <taxon>Actinomycetota</taxon>
        <taxon>Actinomycetes</taxon>
        <taxon>Propionibacteriales</taxon>
        <taxon>Propionibacteriaceae</taxon>
        <taxon>Propioniciclava</taxon>
    </lineage>
</organism>
<dbReference type="CDD" id="cd02883">
    <property type="entry name" value="NUDIX_Hydrolase"/>
    <property type="match status" value="1"/>
</dbReference>